<proteinExistence type="predicted"/>
<feature type="signal peptide" evidence="1">
    <location>
        <begin position="1"/>
        <end position="25"/>
    </location>
</feature>
<evidence type="ECO:0000256" key="1">
    <source>
        <dbReference type="SAM" id="SignalP"/>
    </source>
</evidence>
<dbReference type="EMBL" id="FMAR01000002">
    <property type="protein sequence ID" value="SCB92386.1"/>
    <property type="molecule type" value="Genomic_DNA"/>
</dbReference>
<protein>
    <recommendedName>
        <fullName evidence="4">DUF4836 family protein</fullName>
    </recommendedName>
</protein>
<evidence type="ECO:0000313" key="3">
    <source>
        <dbReference type="Proteomes" id="UP000242818"/>
    </source>
</evidence>
<gene>
    <name evidence="2" type="ORF">GA0116948_10275</name>
</gene>
<sequence length="623" mass="67819">MFMVTSIHRFSAVALLAVTLLTSCAKLPRQSKYIPANAVFVMDINTRQISNKLVSGGLSFDKLVSASEKATAASRGEDTNDSSRETSTAKAVKQAQKSGIDLTDHFFAAYVQDTIDNTKSYVSMIASLTDSSKFSSFLKATSPDAVSGKGSDFSYLYLPEEHTIIGWNADNAVSVTGINVSRMAAMGGALYPPLSGISGYNAGDTITDSAQAVLSDTTTVTPPPDTLEHFWAGRLEYLFHLKESERATSYASLKSALKQGTDLSIWINPTTLYKDEYILKLPGDFRKLFSDSYYTASLNFEDGKVVAASSAYINPTLDSILKKYNTNIDPDMLKNYPSNNITSFLLYGFDPRIIGDVLNALKVNDLVDTGMQSMLGISLSDALNAFNGQFVAVASDYAIVKKPAPWDSTEQFNETQVKWLFSAKVKDKAAFQRIMDSKNVSMFFTKDGDHYTFAIQNSKTFVADINLEHVSFASDAQLLAQYSAGKSGKVGDTFTNLVKGNTIGAYVNLNQLLGAVGTTTENDTTALAITKNAKDLFQDVVLDQYPVKDKVVKSAWVLNLKDKSKNSLASLVSFSLDAYQRISDANAKARAQWDVQQASDTSAAALDSAVMISPPPPMKKYHK</sequence>
<keyword evidence="3" id="KW-1185">Reference proteome</keyword>
<organism evidence="2 3">
    <name type="scientific">Chitinophaga costaii</name>
    <dbReference type="NCBI Taxonomy" id="1335309"/>
    <lineage>
        <taxon>Bacteria</taxon>
        <taxon>Pseudomonadati</taxon>
        <taxon>Bacteroidota</taxon>
        <taxon>Chitinophagia</taxon>
        <taxon>Chitinophagales</taxon>
        <taxon>Chitinophagaceae</taxon>
        <taxon>Chitinophaga</taxon>
    </lineage>
</organism>
<feature type="chain" id="PRO_5008688637" description="DUF4836 family protein" evidence="1">
    <location>
        <begin position="26"/>
        <end position="623"/>
    </location>
</feature>
<accession>A0A1C4ACU2</accession>
<keyword evidence="1" id="KW-0732">Signal</keyword>
<reference evidence="2 3" key="1">
    <citation type="submission" date="2016-08" db="EMBL/GenBank/DDBJ databases">
        <authorList>
            <person name="Seilhamer J.J."/>
        </authorList>
    </citation>
    <scope>NUCLEOTIDE SEQUENCE [LARGE SCALE GENOMIC DNA]</scope>
    <source>
        <strain evidence="2 3">A37T2</strain>
    </source>
</reference>
<name>A0A1C4ACU2_9BACT</name>
<evidence type="ECO:0000313" key="2">
    <source>
        <dbReference type="EMBL" id="SCB92386.1"/>
    </source>
</evidence>
<dbReference type="STRING" id="1335309.GA0116948_10275"/>
<evidence type="ECO:0008006" key="4">
    <source>
        <dbReference type="Google" id="ProtNLM"/>
    </source>
</evidence>
<dbReference type="AlphaFoldDB" id="A0A1C4ACU2"/>
<dbReference type="Proteomes" id="UP000242818">
    <property type="component" value="Unassembled WGS sequence"/>
</dbReference>